<dbReference type="EMBL" id="KK112253">
    <property type="protein sequence ID" value="KFM57189.1"/>
    <property type="molecule type" value="Genomic_DNA"/>
</dbReference>
<comment type="similarity">
    <text evidence="1">Belongs to the sulfotransferase 1 family.</text>
</comment>
<dbReference type="GO" id="GO:0008146">
    <property type="term" value="F:sulfotransferase activity"/>
    <property type="evidence" value="ECO:0007669"/>
    <property type="project" value="InterPro"/>
</dbReference>
<evidence type="ECO:0000313" key="4">
    <source>
        <dbReference type="EMBL" id="KFM57189.1"/>
    </source>
</evidence>
<dbReference type="InterPro" id="IPR027417">
    <property type="entry name" value="P-loop_NTPase"/>
</dbReference>
<keyword evidence="5" id="KW-1185">Reference proteome</keyword>
<name>A0A087SWF0_STEMI</name>
<gene>
    <name evidence="4" type="ORF">X975_09310</name>
</gene>
<feature type="domain" description="Sulfotransferase" evidence="3">
    <location>
        <begin position="38"/>
        <end position="280"/>
    </location>
</feature>
<keyword evidence="2 4" id="KW-0808">Transferase</keyword>
<organism evidence="4 5">
    <name type="scientific">Stegodyphus mimosarum</name>
    <name type="common">African social velvet spider</name>
    <dbReference type="NCBI Taxonomy" id="407821"/>
    <lineage>
        <taxon>Eukaryota</taxon>
        <taxon>Metazoa</taxon>
        <taxon>Ecdysozoa</taxon>
        <taxon>Arthropoda</taxon>
        <taxon>Chelicerata</taxon>
        <taxon>Arachnida</taxon>
        <taxon>Araneae</taxon>
        <taxon>Araneomorphae</taxon>
        <taxon>Entelegynae</taxon>
        <taxon>Eresoidea</taxon>
        <taxon>Eresidae</taxon>
        <taxon>Stegodyphus</taxon>
    </lineage>
</organism>
<dbReference type="OMA" id="PNSEDME"/>
<dbReference type="SUPFAM" id="SSF52540">
    <property type="entry name" value="P-loop containing nucleoside triphosphate hydrolases"/>
    <property type="match status" value="1"/>
</dbReference>
<protein>
    <submittedName>
        <fullName evidence="4">Sulfotransferase family cytosolic 1B member 1</fullName>
    </submittedName>
</protein>
<sequence>MAQETPIEYQIIRGLPFPTGLMWKKENIEQALDYCPQDGDIIIASYPKTGTTWLQYTVLQIISNGELFPSMQELDRVCPFMEITGVSAVQSLQEPRSYKHHLPYNMVKKNPKAKYLYIYRHPEDTVTSYFHFLKNRGSYKCDFQDFFERFIRGEQAYGCYFDHVLSYFAAKEDKNILLVSYEKLQSNRKEGILQIAKFLGENYYKSMIADDSVLEKVLQKTSFDYMKNHLRMIVPAQENDIDKPKEITFFRKGLVGDGKEFLTNEQKQRLRSLMLSKVHDRELLAEWSSR</sequence>
<feature type="non-terminal residue" evidence="4">
    <location>
        <position position="290"/>
    </location>
</feature>
<dbReference type="OrthoDB" id="6409834at2759"/>
<evidence type="ECO:0000313" key="5">
    <source>
        <dbReference type="Proteomes" id="UP000054359"/>
    </source>
</evidence>
<dbReference type="InterPro" id="IPR000863">
    <property type="entry name" value="Sulfotransferase_dom"/>
</dbReference>
<dbReference type="Proteomes" id="UP000054359">
    <property type="component" value="Unassembled WGS sequence"/>
</dbReference>
<proteinExistence type="inferred from homology"/>
<reference evidence="4 5" key="1">
    <citation type="submission" date="2013-11" db="EMBL/GenBank/DDBJ databases">
        <title>Genome sequencing of Stegodyphus mimosarum.</title>
        <authorList>
            <person name="Bechsgaard J."/>
        </authorList>
    </citation>
    <scope>NUCLEOTIDE SEQUENCE [LARGE SCALE GENOMIC DNA]</scope>
</reference>
<dbReference type="Pfam" id="PF00685">
    <property type="entry name" value="Sulfotransfer_1"/>
    <property type="match status" value="1"/>
</dbReference>
<evidence type="ECO:0000259" key="3">
    <source>
        <dbReference type="Pfam" id="PF00685"/>
    </source>
</evidence>
<evidence type="ECO:0000256" key="2">
    <source>
        <dbReference type="ARBA" id="ARBA00022679"/>
    </source>
</evidence>
<dbReference type="Gene3D" id="3.40.50.300">
    <property type="entry name" value="P-loop containing nucleotide triphosphate hydrolases"/>
    <property type="match status" value="1"/>
</dbReference>
<evidence type="ECO:0000256" key="1">
    <source>
        <dbReference type="ARBA" id="ARBA00005771"/>
    </source>
</evidence>
<dbReference type="STRING" id="407821.A0A087SWF0"/>
<dbReference type="PANTHER" id="PTHR11783">
    <property type="entry name" value="SULFOTRANSFERASE SULT"/>
    <property type="match status" value="1"/>
</dbReference>
<dbReference type="AlphaFoldDB" id="A0A087SWF0"/>
<accession>A0A087SWF0</accession>